<evidence type="ECO:0000256" key="5">
    <source>
        <dbReference type="ARBA" id="ARBA00023002"/>
    </source>
</evidence>
<accession>V8PFV0</accession>
<keyword evidence="12" id="KW-1185">Reference proteome</keyword>
<keyword evidence="6 8" id="KW-0408">Iron</keyword>
<dbReference type="Proteomes" id="UP000018936">
    <property type="component" value="Unassembled WGS sequence"/>
</dbReference>
<feature type="compositionally biased region" description="Basic and acidic residues" evidence="10">
    <location>
        <begin position="8"/>
        <end position="17"/>
    </location>
</feature>
<evidence type="ECO:0000313" key="12">
    <source>
        <dbReference type="Proteomes" id="UP000018936"/>
    </source>
</evidence>
<dbReference type="GO" id="GO:0034650">
    <property type="term" value="P:cortisol metabolic process"/>
    <property type="evidence" value="ECO:0007669"/>
    <property type="project" value="TreeGrafter"/>
</dbReference>
<evidence type="ECO:0000256" key="8">
    <source>
        <dbReference type="PIRSR" id="PIRSR602401-1"/>
    </source>
</evidence>
<dbReference type="SUPFAM" id="SSF48264">
    <property type="entry name" value="Cytochrome P450"/>
    <property type="match status" value="1"/>
</dbReference>
<dbReference type="Pfam" id="PF00067">
    <property type="entry name" value="p450"/>
    <property type="match status" value="1"/>
</dbReference>
<evidence type="ECO:0000256" key="9">
    <source>
        <dbReference type="RuleBase" id="RU000461"/>
    </source>
</evidence>
<comment type="cofactor">
    <cofactor evidence="1 8">
        <name>heme</name>
        <dbReference type="ChEBI" id="CHEBI:30413"/>
    </cofactor>
</comment>
<dbReference type="GO" id="GO:0016705">
    <property type="term" value="F:oxidoreductase activity, acting on paired donors, with incorporation or reduction of molecular oxygen"/>
    <property type="evidence" value="ECO:0007669"/>
    <property type="project" value="InterPro"/>
</dbReference>
<name>V8PFV0_OPHHA</name>
<protein>
    <submittedName>
        <fullName evidence="11">Uncharacterized protein</fullName>
    </submittedName>
</protein>
<feature type="binding site" description="axial binding residue" evidence="8">
    <location>
        <position position="133"/>
    </location>
    <ligand>
        <name>heme</name>
        <dbReference type="ChEBI" id="CHEBI:30413"/>
    </ligand>
    <ligandPart>
        <name>Fe</name>
        <dbReference type="ChEBI" id="CHEBI:18248"/>
    </ligandPart>
</feature>
<dbReference type="Gene3D" id="1.10.630.10">
    <property type="entry name" value="Cytochrome P450"/>
    <property type="match status" value="1"/>
</dbReference>
<dbReference type="InterPro" id="IPR050479">
    <property type="entry name" value="CYP11_CYP27_families"/>
</dbReference>
<dbReference type="OrthoDB" id="3945418at2759"/>
<keyword evidence="4 8" id="KW-0479">Metal-binding</keyword>
<evidence type="ECO:0000256" key="2">
    <source>
        <dbReference type="ARBA" id="ARBA00010617"/>
    </source>
</evidence>
<evidence type="ECO:0000256" key="10">
    <source>
        <dbReference type="SAM" id="MobiDB-lite"/>
    </source>
</evidence>
<dbReference type="GO" id="GO:0008203">
    <property type="term" value="P:cholesterol metabolic process"/>
    <property type="evidence" value="ECO:0007669"/>
    <property type="project" value="TreeGrafter"/>
</dbReference>
<dbReference type="InterPro" id="IPR002401">
    <property type="entry name" value="Cyt_P450_E_grp-I"/>
</dbReference>
<keyword evidence="3 8" id="KW-0349">Heme</keyword>
<dbReference type="GO" id="GO:0004497">
    <property type="term" value="F:monooxygenase activity"/>
    <property type="evidence" value="ECO:0007669"/>
    <property type="project" value="UniProtKB-KW"/>
</dbReference>
<dbReference type="PANTHER" id="PTHR24279">
    <property type="entry name" value="CYTOCHROME P450"/>
    <property type="match status" value="1"/>
</dbReference>
<reference evidence="11 12" key="1">
    <citation type="journal article" date="2013" name="Proc. Natl. Acad. Sci. U.S.A.">
        <title>The king cobra genome reveals dynamic gene evolution and adaptation in the snake venom system.</title>
        <authorList>
            <person name="Vonk F.J."/>
            <person name="Casewell N.R."/>
            <person name="Henkel C.V."/>
            <person name="Heimberg A.M."/>
            <person name="Jansen H.J."/>
            <person name="McCleary R.J."/>
            <person name="Kerkkamp H.M."/>
            <person name="Vos R.A."/>
            <person name="Guerreiro I."/>
            <person name="Calvete J.J."/>
            <person name="Wuster W."/>
            <person name="Woods A.E."/>
            <person name="Logan J.M."/>
            <person name="Harrison R.A."/>
            <person name="Castoe T.A."/>
            <person name="de Koning A.P."/>
            <person name="Pollock D.D."/>
            <person name="Yandell M."/>
            <person name="Calderon D."/>
            <person name="Renjifo C."/>
            <person name="Currier R.B."/>
            <person name="Salgado D."/>
            <person name="Pla D."/>
            <person name="Sanz L."/>
            <person name="Hyder A.S."/>
            <person name="Ribeiro J.M."/>
            <person name="Arntzen J.W."/>
            <person name="van den Thillart G.E."/>
            <person name="Boetzer M."/>
            <person name="Pirovano W."/>
            <person name="Dirks R.P."/>
            <person name="Spaink H.P."/>
            <person name="Duboule D."/>
            <person name="McGlinn E."/>
            <person name="Kini R.M."/>
            <person name="Richardson M.K."/>
        </authorList>
    </citation>
    <scope>NUCLEOTIDE SEQUENCE</scope>
    <source>
        <tissue evidence="11">Blood</tissue>
    </source>
</reference>
<dbReference type="GO" id="GO:0020037">
    <property type="term" value="F:heme binding"/>
    <property type="evidence" value="ECO:0007669"/>
    <property type="project" value="InterPro"/>
</dbReference>
<evidence type="ECO:0000256" key="1">
    <source>
        <dbReference type="ARBA" id="ARBA00001971"/>
    </source>
</evidence>
<feature type="region of interest" description="Disordered" evidence="10">
    <location>
        <begin position="1"/>
        <end position="21"/>
    </location>
</feature>
<evidence type="ECO:0000256" key="4">
    <source>
        <dbReference type="ARBA" id="ARBA00022723"/>
    </source>
</evidence>
<evidence type="ECO:0000313" key="11">
    <source>
        <dbReference type="EMBL" id="ETE72878.1"/>
    </source>
</evidence>
<dbReference type="GO" id="GO:0006700">
    <property type="term" value="P:C21-steroid hormone biosynthetic process"/>
    <property type="evidence" value="ECO:0007669"/>
    <property type="project" value="TreeGrafter"/>
</dbReference>
<dbReference type="GO" id="GO:0005506">
    <property type="term" value="F:iron ion binding"/>
    <property type="evidence" value="ECO:0007669"/>
    <property type="project" value="InterPro"/>
</dbReference>
<evidence type="ECO:0000256" key="6">
    <source>
        <dbReference type="ARBA" id="ARBA00023004"/>
    </source>
</evidence>
<dbReference type="AlphaFoldDB" id="V8PFV0"/>
<dbReference type="PRINTS" id="PR00463">
    <property type="entry name" value="EP450I"/>
</dbReference>
<keyword evidence="5 9" id="KW-0560">Oxidoreductase</keyword>
<dbReference type="GO" id="GO:0071375">
    <property type="term" value="P:cellular response to peptide hormone stimulus"/>
    <property type="evidence" value="ECO:0007669"/>
    <property type="project" value="TreeGrafter"/>
</dbReference>
<dbReference type="GO" id="GO:0006704">
    <property type="term" value="P:glucocorticoid biosynthetic process"/>
    <property type="evidence" value="ECO:0007669"/>
    <property type="project" value="TreeGrafter"/>
</dbReference>
<evidence type="ECO:0000256" key="7">
    <source>
        <dbReference type="ARBA" id="ARBA00023033"/>
    </source>
</evidence>
<keyword evidence="7 9" id="KW-0503">Monooxygenase</keyword>
<dbReference type="InterPro" id="IPR001128">
    <property type="entry name" value="Cyt_P450"/>
</dbReference>
<sequence length="186" mass="21123">MIPKKVSKGRDDANGNRKEKKKQRVTISLKYIATNHSCVTWIQQLEATAELSYGPTQAKADNRDNVISTTCVHLGLQSPAAHDTLITLCHYATSRDETYFSDPNSFQPERWLHKNASHHPYASIPFGFGKRSCIGRRIAELEVYLALSRILMHFEVKPEEEGQIVSPMTRTLLVPDKDINLQFLSR</sequence>
<comment type="caution">
    <text evidence="11">The sequence shown here is derived from an EMBL/GenBank/DDBJ whole genome shotgun (WGS) entry which is preliminary data.</text>
</comment>
<dbReference type="GO" id="GO:0005743">
    <property type="term" value="C:mitochondrial inner membrane"/>
    <property type="evidence" value="ECO:0007669"/>
    <property type="project" value="TreeGrafter"/>
</dbReference>
<dbReference type="EMBL" id="AZIM01000166">
    <property type="protein sequence ID" value="ETE72878.1"/>
    <property type="molecule type" value="Genomic_DNA"/>
</dbReference>
<dbReference type="PANTHER" id="PTHR24279:SF121">
    <property type="entry name" value="CYTOCHROME P450 FAMILY 27 SUBFAMILY B MEMBER 1"/>
    <property type="match status" value="1"/>
</dbReference>
<organism evidence="11 12">
    <name type="scientific">Ophiophagus hannah</name>
    <name type="common">King cobra</name>
    <name type="synonym">Naja hannah</name>
    <dbReference type="NCBI Taxonomy" id="8665"/>
    <lineage>
        <taxon>Eukaryota</taxon>
        <taxon>Metazoa</taxon>
        <taxon>Chordata</taxon>
        <taxon>Craniata</taxon>
        <taxon>Vertebrata</taxon>
        <taxon>Euteleostomi</taxon>
        <taxon>Lepidosauria</taxon>
        <taxon>Squamata</taxon>
        <taxon>Bifurcata</taxon>
        <taxon>Unidentata</taxon>
        <taxon>Episquamata</taxon>
        <taxon>Toxicofera</taxon>
        <taxon>Serpentes</taxon>
        <taxon>Colubroidea</taxon>
        <taxon>Elapidae</taxon>
        <taxon>Elapinae</taxon>
        <taxon>Ophiophagus</taxon>
    </lineage>
</organism>
<dbReference type="InterPro" id="IPR017972">
    <property type="entry name" value="Cyt_P450_CS"/>
</dbReference>
<dbReference type="PROSITE" id="PS00086">
    <property type="entry name" value="CYTOCHROME_P450"/>
    <property type="match status" value="1"/>
</dbReference>
<proteinExistence type="inferred from homology"/>
<evidence type="ECO:0000256" key="3">
    <source>
        <dbReference type="ARBA" id="ARBA00022617"/>
    </source>
</evidence>
<comment type="similarity">
    <text evidence="2 9">Belongs to the cytochrome P450 family.</text>
</comment>
<dbReference type="InterPro" id="IPR036396">
    <property type="entry name" value="Cyt_P450_sf"/>
</dbReference>
<gene>
    <name evidence="11" type="ORF">L345_01288</name>
</gene>